<name>A0A699JE42_TANCI</name>
<gene>
    <name evidence="2" type="ORF">Tci_603117</name>
</gene>
<evidence type="ECO:0000256" key="1">
    <source>
        <dbReference type="SAM" id="MobiDB-lite"/>
    </source>
</evidence>
<feature type="region of interest" description="Disordered" evidence="1">
    <location>
        <begin position="165"/>
        <end position="197"/>
    </location>
</feature>
<feature type="compositionally biased region" description="Pro residues" evidence="1">
    <location>
        <begin position="173"/>
        <end position="197"/>
    </location>
</feature>
<dbReference type="AlphaFoldDB" id="A0A699JE42"/>
<evidence type="ECO:0000313" key="2">
    <source>
        <dbReference type="EMBL" id="GFA31145.1"/>
    </source>
</evidence>
<sequence>EDPETEGSEIIELCRFTTSVDSNFTTSNPLVTSLYTEITGLYPAIPTLGQESRTGTECSEDPETEGSEIIELCRFTTSVDSNFTTSNPLVTSLYTEITGLYPAIPTLGQESRTVMSDASSVVTYTSVYTDSEAWRYYGEDSAKTGSPRVIVYGYDGLPMQLVAPTSPDYVPGPEHPPSPNYVPGPEHPPSPVEIPYVPEPEYPEYLVPYDVEAHLEDQPLPADASPTATTPGYVPFDDDDDDTDEEDEEPFEDEEDDKEEEEHRALADSSAVSIMDPVPPTVDTEEFETDESAPTPGSPQTIIPFSQTRLRMARKAVRLEPPMSASMEACIARHAALLSPPLPVPAAEIRMRALLRSTSSRTDIPEADVPPRKRACLTTPAPGFESGYGITDTWDEIVDTLMEIAPTNLEGVNQRVTELDTTVRQRTDEFEVRFEEAQDDRALLRARVNTLFRDRPDHCHIAMLLDREAMYAREAWARSEDRIAAIAAHVRTLKAHVATLIAQTSSLQTQLTTTLGRIEILEAREPEPQEGPAEASSSSIIVWHVRSTLGYRAAEIRMRALLRSTSRRTDIPEADVPPRKRACLTTPAPGFKVEQSGYGITDTWDEIVDTLMEISPTTLEGVNQRVTELDTTVRDRPDHCHIAMLLDREAMYAREAWAGSEDRIAAITAHVRTLKAHVATLIAQTSSLQTQLTTTLGRIEILEAREPEPQEGPAEASSSC</sequence>
<reference evidence="2" key="1">
    <citation type="journal article" date="2019" name="Sci. Rep.">
        <title>Draft genome of Tanacetum cinerariifolium, the natural source of mosquito coil.</title>
        <authorList>
            <person name="Yamashiro T."/>
            <person name="Shiraishi A."/>
            <person name="Satake H."/>
            <person name="Nakayama K."/>
        </authorList>
    </citation>
    <scope>NUCLEOTIDE SEQUENCE</scope>
</reference>
<comment type="caution">
    <text evidence="2">The sequence shown here is derived from an EMBL/GenBank/DDBJ whole genome shotgun (WGS) entry which is preliminary data.</text>
</comment>
<feature type="region of interest" description="Disordered" evidence="1">
    <location>
        <begin position="219"/>
        <end position="302"/>
    </location>
</feature>
<organism evidence="2">
    <name type="scientific">Tanacetum cinerariifolium</name>
    <name type="common">Dalmatian daisy</name>
    <name type="synonym">Chrysanthemum cinerariifolium</name>
    <dbReference type="NCBI Taxonomy" id="118510"/>
    <lineage>
        <taxon>Eukaryota</taxon>
        <taxon>Viridiplantae</taxon>
        <taxon>Streptophyta</taxon>
        <taxon>Embryophyta</taxon>
        <taxon>Tracheophyta</taxon>
        <taxon>Spermatophyta</taxon>
        <taxon>Magnoliopsida</taxon>
        <taxon>eudicotyledons</taxon>
        <taxon>Gunneridae</taxon>
        <taxon>Pentapetalae</taxon>
        <taxon>asterids</taxon>
        <taxon>campanulids</taxon>
        <taxon>Asterales</taxon>
        <taxon>Asteraceae</taxon>
        <taxon>Asteroideae</taxon>
        <taxon>Anthemideae</taxon>
        <taxon>Anthemidinae</taxon>
        <taxon>Tanacetum</taxon>
    </lineage>
</organism>
<feature type="compositionally biased region" description="Acidic residues" evidence="1">
    <location>
        <begin position="236"/>
        <end position="260"/>
    </location>
</feature>
<proteinExistence type="predicted"/>
<dbReference type="EMBL" id="BKCJ010402571">
    <property type="protein sequence ID" value="GFA31145.1"/>
    <property type="molecule type" value="Genomic_DNA"/>
</dbReference>
<protein>
    <submittedName>
        <fullName evidence="2">Uncharacterized protein</fullName>
    </submittedName>
</protein>
<accession>A0A699JE42</accession>
<feature type="non-terminal residue" evidence="2">
    <location>
        <position position="1"/>
    </location>
</feature>